<proteinExistence type="predicted"/>
<dbReference type="Proteomes" id="UP001055811">
    <property type="component" value="Linkage Group LG03"/>
</dbReference>
<evidence type="ECO:0000313" key="2">
    <source>
        <dbReference type="Proteomes" id="UP001055811"/>
    </source>
</evidence>
<gene>
    <name evidence="1" type="ORF">L2E82_16250</name>
</gene>
<sequence length="430" mass="48938">MVATAIFLRFRPHRHRGLLLQNATSSLRFSTSSSSNSDENDQNRTSQSQHRSSSSPSDHFSDVKASLKQPPPSAQQHRRPSFSSSNPNPREDSTQKVSSLEEIRKNLSEYRRRSSVQPPQPPAPVISFQELYKRSVMPKADEGSGTENVKREPPSIQSIRMSLKNMRPNLSQSESQQPLDPNRRSPLDGISQSLNLRPKNANNIPSMMPESIAKTKSVVSDETKTEFVRMYSYGDLGEKLRKLRPGNKTTAFSLGELNERLRMLREVEEKELESTNGLKYMHLRESLIKLQDDGKTKKNAAQRFNVLGQLGGTPSFMLSPPKEVLVEKYFHPDHMSSAEKQKLELKNVRDKFKISESDCGSARVQVAQLTTKIKHLATVLHKKDKHSRKGLQAMVQKRKKLLKYLRRTDWDSYCFCLSELGLRDSSDYKA</sequence>
<protein>
    <submittedName>
        <fullName evidence="1">Uncharacterized protein</fullName>
    </submittedName>
</protein>
<accession>A0ACB9F5M4</accession>
<reference evidence="1 2" key="2">
    <citation type="journal article" date="2022" name="Mol. Ecol. Resour.">
        <title>The genomes of chicory, endive, great burdock and yacon provide insights into Asteraceae paleo-polyploidization history and plant inulin production.</title>
        <authorList>
            <person name="Fan W."/>
            <person name="Wang S."/>
            <person name="Wang H."/>
            <person name="Wang A."/>
            <person name="Jiang F."/>
            <person name="Liu H."/>
            <person name="Zhao H."/>
            <person name="Xu D."/>
            <person name="Zhang Y."/>
        </authorList>
    </citation>
    <scope>NUCLEOTIDE SEQUENCE [LARGE SCALE GENOMIC DNA]</scope>
    <source>
        <strain evidence="2">cv. Punajuju</strain>
        <tissue evidence="1">Leaves</tissue>
    </source>
</reference>
<comment type="caution">
    <text evidence="1">The sequence shown here is derived from an EMBL/GenBank/DDBJ whole genome shotgun (WGS) entry which is preliminary data.</text>
</comment>
<dbReference type="EMBL" id="CM042011">
    <property type="protein sequence ID" value="KAI3766198.1"/>
    <property type="molecule type" value="Genomic_DNA"/>
</dbReference>
<reference evidence="2" key="1">
    <citation type="journal article" date="2022" name="Mol. Ecol. Resour.">
        <title>The genomes of chicory, endive, great burdock and yacon provide insights into Asteraceae palaeo-polyploidization history and plant inulin production.</title>
        <authorList>
            <person name="Fan W."/>
            <person name="Wang S."/>
            <person name="Wang H."/>
            <person name="Wang A."/>
            <person name="Jiang F."/>
            <person name="Liu H."/>
            <person name="Zhao H."/>
            <person name="Xu D."/>
            <person name="Zhang Y."/>
        </authorList>
    </citation>
    <scope>NUCLEOTIDE SEQUENCE [LARGE SCALE GENOMIC DNA]</scope>
    <source>
        <strain evidence="2">cv. Punajuju</strain>
    </source>
</reference>
<evidence type="ECO:0000313" key="1">
    <source>
        <dbReference type="EMBL" id="KAI3766198.1"/>
    </source>
</evidence>
<organism evidence="1 2">
    <name type="scientific">Cichorium intybus</name>
    <name type="common">Chicory</name>
    <dbReference type="NCBI Taxonomy" id="13427"/>
    <lineage>
        <taxon>Eukaryota</taxon>
        <taxon>Viridiplantae</taxon>
        <taxon>Streptophyta</taxon>
        <taxon>Embryophyta</taxon>
        <taxon>Tracheophyta</taxon>
        <taxon>Spermatophyta</taxon>
        <taxon>Magnoliopsida</taxon>
        <taxon>eudicotyledons</taxon>
        <taxon>Gunneridae</taxon>
        <taxon>Pentapetalae</taxon>
        <taxon>asterids</taxon>
        <taxon>campanulids</taxon>
        <taxon>Asterales</taxon>
        <taxon>Asteraceae</taxon>
        <taxon>Cichorioideae</taxon>
        <taxon>Cichorieae</taxon>
        <taxon>Cichoriinae</taxon>
        <taxon>Cichorium</taxon>
    </lineage>
</organism>
<keyword evidence="2" id="KW-1185">Reference proteome</keyword>
<name>A0ACB9F5M4_CICIN</name>